<dbReference type="InterPro" id="IPR027417">
    <property type="entry name" value="P-loop_NTPase"/>
</dbReference>
<proteinExistence type="predicted"/>
<dbReference type="Proteomes" id="UP000289738">
    <property type="component" value="Chromosome B10"/>
</dbReference>
<organism evidence="4 5">
    <name type="scientific">Arachis hypogaea</name>
    <name type="common">Peanut</name>
    <dbReference type="NCBI Taxonomy" id="3818"/>
    <lineage>
        <taxon>Eukaryota</taxon>
        <taxon>Viridiplantae</taxon>
        <taxon>Streptophyta</taxon>
        <taxon>Embryophyta</taxon>
        <taxon>Tracheophyta</taxon>
        <taxon>Spermatophyta</taxon>
        <taxon>Magnoliopsida</taxon>
        <taxon>eudicotyledons</taxon>
        <taxon>Gunneridae</taxon>
        <taxon>Pentapetalae</taxon>
        <taxon>rosids</taxon>
        <taxon>fabids</taxon>
        <taxon>Fabales</taxon>
        <taxon>Fabaceae</taxon>
        <taxon>Papilionoideae</taxon>
        <taxon>50 kb inversion clade</taxon>
        <taxon>dalbergioids sensu lato</taxon>
        <taxon>Dalbergieae</taxon>
        <taxon>Pterocarpus clade</taxon>
        <taxon>Arachis</taxon>
    </lineage>
</organism>
<dbReference type="Pfam" id="PF00350">
    <property type="entry name" value="Dynamin_N"/>
    <property type="match status" value="1"/>
</dbReference>
<name>A0A444X324_ARAHY</name>
<sequence>MSQSLSMACSLMWWFLSPPLSYIMISSFSSHLSNLFIDLLFNCGEINLKFGFASVRLALGSVNLHTHHFGPPLKMSTMAPETYKEAVLQAKEHIKAGDIHFGLVAVSEGEKNICREAKENQNPIIVMAEDKGFSVLDNRFGYDKKSDTDTMYPMYFGVSCVFFALQALTKSHVEVEKWSEIRDSILQGSAQLLGLIVWKVQKGVPDGEEYRNAEREIKNLKKMRHEDAKANEKVVGIFATQEHSWLHERRKLRQHIGALMNELRVFEKKKDEAVSEMSQKLKEIEDLLESRDKVIQEGEQKRKELEENLAKAEREAEELRESVKLEAQEHSSDLRKHKTVFIELVSNQQQLEAELGHAMKQLEAAKQELGSVLEKKEESELLAQKLSIEIVFWLNFCICVFMHLTCSTKCFIHLRKSSLSHENGKFNSGKSTVINALLGERYLKEGVVPTTNEKEMTIVDTLGTNVILQRQQRLTEEFVPCADL</sequence>
<evidence type="ECO:0000256" key="2">
    <source>
        <dbReference type="SAM" id="SignalP"/>
    </source>
</evidence>
<dbReference type="PANTHER" id="PTHR47747">
    <property type="entry name" value="RIBONUCLEASE P PROTEIN SUBUNIT P38-LIKE PROTEIN"/>
    <property type="match status" value="1"/>
</dbReference>
<feature type="domain" description="Dynamin N-terminal" evidence="3">
    <location>
        <begin position="424"/>
        <end position="452"/>
    </location>
</feature>
<keyword evidence="5" id="KW-1185">Reference proteome</keyword>
<evidence type="ECO:0000259" key="3">
    <source>
        <dbReference type="Pfam" id="PF00350"/>
    </source>
</evidence>
<dbReference type="SUPFAM" id="SSF52540">
    <property type="entry name" value="P-loop containing nucleoside triphosphate hydrolases"/>
    <property type="match status" value="1"/>
</dbReference>
<feature type="signal peptide" evidence="2">
    <location>
        <begin position="1"/>
        <end position="21"/>
    </location>
</feature>
<evidence type="ECO:0000313" key="4">
    <source>
        <dbReference type="EMBL" id="RYQ84049.1"/>
    </source>
</evidence>
<reference evidence="4 5" key="1">
    <citation type="submission" date="2019-01" db="EMBL/GenBank/DDBJ databases">
        <title>Sequencing of cultivated peanut Arachis hypogaea provides insights into genome evolution and oil improvement.</title>
        <authorList>
            <person name="Chen X."/>
        </authorList>
    </citation>
    <scope>NUCLEOTIDE SEQUENCE [LARGE SCALE GENOMIC DNA]</scope>
    <source>
        <strain evidence="5">cv. Fuhuasheng</strain>
        <tissue evidence="4">Leaves</tissue>
    </source>
</reference>
<gene>
    <name evidence="4" type="ORF">Ahy_B10g102932</name>
</gene>
<feature type="coiled-coil region" evidence="1">
    <location>
        <begin position="210"/>
        <end position="382"/>
    </location>
</feature>
<dbReference type="AlphaFoldDB" id="A0A444X324"/>
<evidence type="ECO:0000256" key="1">
    <source>
        <dbReference type="SAM" id="Coils"/>
    </source>
</evidence>
<protein>
    <recommendedName>
        <fullName evidence="3">Dynamin N-terminal domain-containing protein</fullName>
    </recommendedName>
</protein>
<accession>A0A444X324</accession>
<keyword evidence="2" id="KW-0732">Signal</keyword>
<dbReference type="EMBL" id="SDMP01000020">
    <property type="protein sequence ID" value="RYQ84049.1"/>
    <property type="molecule type" value="Genomic_DNA"/>
</dbReference>
<evidence type="ECO:0000313" key="5">
    <source>
        <dbReference type="Proteomes" id="UP000289738"/>
    </source>
</evidence>
<dbReference type="Gene3D" id="3.40.50.300">
    <property type="entry name" value="P-loop containing nucleotide triphosphate hydrolases"/>
    <property type="match status" value="1"/>
</dbReference>
<dbReference type="InterPro" id="IPR045063">
    <property type="entry name" value="Dynamin_N"/>
</dbReference>
<comment type="caution">
    <text evidence="4">The sequence shown here is derived from an EMBL/GenBank/DDBJ whole genome shotgun (WGS) entry which is preliminary data.</text>
</comment>
<dbReference type="PANTHER" id="PTHR47747:SF2">
    <property type="entry name" value="RIBONUCLEASE P PROTEIN SUBUNIT P38-LIKE PROTEIN"/>
    <property type="match status" value="1"/>
</dbReference>
<keyword evidence="1" id="KW-0175">Coiled coil</keyword>
<feature type="chain" id="PRO_5019401637" description="Dynamin N-terminal domain-containing protein" evidence="2">
    <location>
        <begin position="22"/>
        <end position="484"/>
    </location>
</feature>